<dbReference type="SMART" id="SM00066">
    <property type="entry name" value="GAL4"/>
    <property type="match status" value="1"/>
</dbReference>
<evidence type="ECO:0000313" key="7">
    <source>
        <dbReference type="Proteomes" id="UP000054342"/>
    </source>
</evidence>
<organism evidence="6 7">
    <name type="scientific">Exophiala xenobiotica</name>
    <dbReference type="NCBI Taxonomy" id="348802"/>
    <lineage>
        <taxon>Eukaryota</taxon>
        <taxon>Fungi</taxon>
        <taxon>Dikarya</taxon>
        <taxon>Ascomycota</taxon>
        <taxon>Pezizomycotina</taxon>
        <taxon>Eurotiomycetes</taxon>
        <taxon>Chaetothyriomycetidae</taxon>
        <taxon>Chaetothyriales</taxon>
        <taxon>Herpotrichiellaceae</taxon>
        <taxon>Exophiala</taxon>
    </lineage>
</organism>
<name>A0A0D2EE85_9EURO</name>
<dbReference type="PANTHER" id="PTHR47784:SF4">
    <property type="entry name" value="ZN(II)2CYS6 TRANSCRIPTION FACTOR (EUROFUNG)"/>
    <property type="match status" value="1"/>
</dbReference>
<dbReference type="RefSeq" id="XP_013313549.1">
    <property type="nucleotide sequence ID" value="XM_013458095.1"/>
</dbReference>
<evidence type="ECO:0000313" key="6">
    <source>
        <dbReference type="EMBL" id="KIW52965.1"/>
    </source>
</evidence>
<gene>
    <name evidence="6" type="ORF">PV05_08572</name>
</gene>
<keyword evidence="3" id="KW-0804">Transcription</keyword>
<dbReference type="GO" id="GO:0003677">
    <property type="term" value="F:DNA binding"/>
    <property type="evidence" value="ECO:0007669"/>
    <property type="project" value="UniProtKB-KW"/>
</dbReference>
<evidence type="ECO:0000256" key="3">
    <source>
        <dbReference type="ARBA" id="ARBA00023163"/>
    </source>
</evidence>
<protein>
    <recommendedName>
        <fullName evidence="5">Zn(2)-C6 fungal-type domain-containing protein</fullName>
    </recommendedName>
</protein>
<dbReference type="HOGENOM" id="CLU_024934_2_0_1"/>
<keyword evidence="1" id="KW-0805">Transcription regulation</keyword>
<keyword evidence="2" id="KW-0238">DNA-binding</keyword>
<dbReference type="Pfam" id="PF00172">
    <property type="entry name" value="Zn_clus"/>
    <property type="match status" value="1"/>
</dbReference>
<dbReference type="GeneID" id="25330480"/>
<dbReference type="OrthoDB" id="4937900at2759"/>
<dbReference type="InterPro" id="IPR053157">
    <property type="entry name" value="Sterol_Uptake_Regulator"/>
</dbReference>
<evidence type="ECO:0000256" key="1">
    <source>
        <dbReference type="ARBA" id="ARBA00023015"/>
    </source>
</evidence>
<keyword evidence="7" id="KW-1185">Reference proteome</keyword>
<keyword evidence="4" id="KW-0539">Nucleus</keyword>
<dbReference type="Proteomes" id="UP000054342">
    <property type="component" value="Unassembled WGS sequence"/>
</dbReference>
<evidence type="ECO:0000256" key="4">
    <source>
        <dbReference type="ARBA" id="ARBA00023242"/>
    </source>
</evidence>
<dbReference type="InterPro" id="IPR036864">
    <property type="entry name" value="Zn2-C6_fun-type_DNA-bd_sf"/>
</dbReference>
<dbReference type="AlphaFoldDB" id="A0A0D2EE85"/>
<dbReference type="PANTHER" id="PTHR47784">
    <property type="entry name" value="STEROL UPTAKE CONTROL PROTEIN 2"/>
    <property type="match status" value="1"/>
</dbReference>
<dbReference type="GO" id="GO:0008270">
    <property type="term" value="F:zinc ion binding"/>
    <property type="evidence" value="ECO:0007669"/>
    <property type="project" value="InterPro"/>
</dbReference>
<dbReference type="PROSITE" id="PS50048">
    <property type="entry name" value="ZN2_CY6_FUNGAL_2"/>
    <property type="match status" value="1"/>
</dbReference>
<feature type="domain" description="Zn(2)-C6 fungal-type" evidence="5">
    <location>
        <begin position="12"/>
        <end position="42"/>
    </location>
</feature>
<evidence type="ECO:0000256" key="2">
    <source>
        <dbReference type="ARBA" id="ARBA00023125"/>
    </source>
</evidence>
<dbReference type="Gene3D" id="4.10.240.10">
    <property type="entry name" value="Zn(2)-C6 fungal-type DNA-binding domain"/>
    <property type="match status" value="1"/>
</dbReference>
<dbReference type="InterPro" id="IPR001138">
    <property type="entry name" value="Zn2Cys6_DnaBD"/>
</dbReference>
<sequence>MPRRTHKKSRNGCQQCKQRHIKCDEGRPCCVNCRTSSFPCTYTGPASDTPCALLTPAPSEGHASSTEIDQPPLPLNMEHLQLLHHFVIDMHTSFSLDPEYQKCFQTTVIKQAFAHPFLMYELLAISALHIGHTDPGRRDYYHTRSTELQSLACSNFNATQEGVSRDNCTALMLFSSLLSLHALADRHGSHALDSRAYLQKFLNSLKLMQSISTLVMSTWYSYLSTESEIKILLDIEDNSQSPCIYEECQRLTDLILDSDMEEPAREACLKATQRLQWSFAVAGMPYQLHSTIRFVIAWPVQLSEGYLNLLSDFRAEALIILAYYAVFMHQYRETWAVGNTGVLLLSAIRAQLASKWLTWLEWPYRMLNLG</sequence>
<dbReference type="GO" id="GO:0001228">
    <property type="term" value="F:DNA-binding transcription activator activity, RNA polymerase II-specific"/>
    <property type="evidence" value="ECO:0007669"/>
    <property type="project" value="TreeGrafter"/>
</dbReference>
<dbReference type="PROSITE" id="PS00463">
    <property type="entry name" value="ZN2_CY6_FUNGAL_1"/>
    <property type="match status" value="1"/>
</dbReference>
<dbReference type="SUPFAM" id="SSF57701">
    <property type="entry name" value="Zn2/Cys6 DNA-binding domain"/>
    <property type="match status" value="1"/>
</dbReference>
<evidence type="ECO:0000259" key="5">
    <source>
        <dbReference type="PROSITE" id="PS50048"/>
    </source>
</evidence>
<reference evidence="6 7" key="1">
    <citation type="submission" date="2015-01" db="EMBL/GenBank/DDBJ databases">
        <title>The Genome Sequence of Exophiala xenobiotica CBS118157.</title>
        <authorList>
            <consortium name="The Broad Institute Genomics Platform"/>
            <person name="Cuomo C."/>
            <person name="de Hoog S."/>
            <person name="Gorbushina A."/>
            <person name="Stielow B."/>
            <person name="Teixiera M."/>
            <person name="Abouelleil A."/>
            <person name="Chapman S.B."/>
            <person name="Priest M."/>
            <person name="Young S.K."/>
            <person name="Wortman J."/>
            <person name="Nusbaum C."/>
            <person name="Birren B."/>
        </authorList>
    </citation>
    <scope>NUCLEOTIDE SEQUENCE [LARGE SCALE GENOMIC DNA]</scope>
    <source>
        <strain evidence="6 7">CBS 118157</strain>
    </source>
</reference>
<proteinExistence type="predicted"/>
<dbReference type="EMBL" id="KN847321">
    <property type="protein sequence ID" value="KIW52965.1"/>
    <property type="molecule type" value="Genomic_DNA"/>
</dbReference>
<dbReference type="CDD" id="cd00067">
    <property type="entry name" value="GAL4"/>
    <property type="match status" value="1"/>
</dbReference>
<accession>A0A0D2EE85</accession>
<dbReference type="STRING" id="348802.A0A0D2EE85"/>